<sequence length="204" mass="24512">MDTREEPESNAPRYKQDLEQQSKQNIDDSKNWIVEDGKKFRLPYKIIKQVVFSNVSKADMIDQEHAARLQYRLLLLEPVIKAYVEFQKGRITVIYNPAGADNIREKMSLDDIIAFLAKEGVNIDRERADERDYDYYKEFYSYAFHPKVIREHPPYGYTLEQWKKIKPKWEAKSKEYEEKKWLNFKKYQKDYEDKHPEVYAKPAA</sequence>
<evidence type="ECO:0000256" key="1">
    <source>
        <dbReference type="SAM" id="MobiDB-lite"/>
    </source>
</evidence>
<reference evidence="2" key="2">
    <citation type="journal article" date="2014" name="ISME J.">
        <title>Microbial stratification in low pH oxic and suboxic macroscopic growths along an acid mine drainage.</title>
        <authorList>
            <person name="Mendez-Garcia C."/>
            <person name="Mesa V."/>
            <person name="Sprenger R.R."/>
            <person name="Richter M."/>
            <person name="Diez M.S."/>
            <person name="Solano J."/>
            <person name="Bargiela R."/>
            <person name="Golyshina O.V."/>
            <person name="Manteca A."/>
            <person name="Ramos J.L."/>
            <person name="Gallego J.R."/>
            <person name="Llorente I."/>
            <person name="Martins Dos Santos V.A."/>
            <person name="Jensen O.N."/>
            <person name="Pelaez A.I."/>
            <person name="Sanchez J."/>
            <person name="Ferrer M."/>
        </authorList>
    </citation>
    <scope>NUCLEOTIDE SEQUENCE</scope>
</reference>
<dbReference type="AlphaFoldDB" id="T1BY80"/>
<accession>T1BY80</accession>
<dbReference type="EMBL" id="AUZY01005504">
    <property type="protein sequence ID" value="EQD58780.1"/>
    <property type="molecule type" value="Genomic_DNA"/>
</dbReference>
<proteinExistence type="predicted"/>
<feature type="region of interest" description="Disordered" evidence="1">
    <location>
        <begin position="1"/>
        <end position="26"/>
    </location>
</feature>
<name>T1BY80_9ZZZZ</name>
<protein>
    <submittedName>
        <fullName evidence="2">Uncharacterized protein</fullName>
    </submittedName>
</protein>
<organism evidence="2">
    <name type="scientific">mine drainage metagenome</name>
    <dbReference type="NCBI Taxonomy" id="410659"/>
    <lineage>
        <taxon>unclassified sequences</taxon>
        <taxon>metagenomes</taxon>
        <taxon>ecological metagenomes</taxon>
    </lineage>
</organism>
<gene>
    <name evidence="2" type="ORF">B1B_08444</name>
</gene>
<evidence type="ECO:0000313" key="2">
    <source>
        <dbReference type="EMBL" id="EQD58780.1"/>
    </source>
</evidence>
<comment type="caution">
    <text evidence="2">The sequence shown here is derived from an EMBL/GenBank/DDBJ whole genome shotgun (WGS) entry which is preliminary data.</text>
</comment>
<reference evidence="2" key="1">
    <citation type="submission" date="2013-08" db="EMBL/GenBank/DDBJ databases">
        <authorList>
            <person name="Mendez C."/>
            <person name="Richter M."/>
            <person name="Ferrer M."/>
            <person name="Sanchez J."/>
        </authorList>
    </citation>
    <scope>NUCLEOTIDE SEQUENCE</scope>
</reference>
<feature type="compositionally biased region" description="Basic and acidic residues" evidence="1">
    <location>
        <begin position="14"/>
        <end position="26"/>
    </location>
</feature>